<accession>A0ABU1JT03</accession>
<reference evidence="1 2" key="1">
    <citation type="submission" date="2023-07" db="EMBL/GenBank/DDBJ databases">
        <title>Sorghum-associated microbial communities from plants grown in Nebraska, USA.</title>
        <authorList>
            <person name="Schachtman D."/>
        </authorList>
    </citation>
    <scope>NUCLEOTIDE SEQUENCE [LARGE SCALE GENOMIC DNA]</scope>
    <source>
        <strain evidence="1 2">584</strain>
    </source>
</reference>
<dbReference type="RefSeq" id="WP_309797236.1">
    <property type="nucleotide sequence ID" value="NZ_JAVDPW010000007.1"/>
</dbReference>
<name>A0ABU1JT03_9PROT</name>
<comment type="caution">
    <text evidence="1">The sequence shown here is derived from an EMBL/GenBank/DDBJ whole genome shotgun (WGS) entry which is preliminary data.</text>
</comment>
<dbReference type="Proteomes" id="UP001262410">
    <property type="component" value="Unassembled WGS sequence"/>
</dbReference>
<protein>
    <submittedName>
        <fullName evidence="1">Uncharacterized protein</fullName>
    </submittedName>
</protein>
<dbReference type="EMBL" id="JAVDPW010000007">
    <property type="protein sequence ID" value="MDR6291755.1"/>
    <property type="molecule type" value="Genomic_DNA"/>
</dbReference>
<evidence type="ECO:0000313" key="1">
    <source>
        <dbReference type="EMBL" id="MDR6291755.1"/>
    </source>
</evidence>
<sequence length="296" mass="32677">MKTPPEGFDIQAHCRSLALQQMEMLTEIAELSMQLVRGEGARALDAQAKVRAAAPGTDEAVAARAEAREAGLAFARFTRTVHQSLAQRARTADKLCAQDRAETPDRLAARKVRRERHRDEVRDTLQDMICEEIEDEGRFNALKDDLEERVDGLYEDQDVQVEDRPVGSVMAGVACGLGLSETWQRWRGEEWPATPRPTRPAGSPAEIQAIRAKRRKAVTAAVERDFAECADPAWIPGLRAGLAVRLQEPDVIEMLDTETIATVAQRLCRSLGLSPMIFGFKPKALDGPDADVHDTG</sequence>
<organism evidence="1 2">
    <name type="scientific">Inquilinus ginsengisoli</name>
    <dbReference type="NCBI Taxonomy" id="363840"/>
    <lineage>
        <taxon>Bacteria</taxon>
        <taxon>Pseudomonadati</taxon>
        <taxon>Pseudomonadota</taxon>
        <taxon>Alphaproteobacteria</taxon>
        <taxon>Rhodospirillales</taxon>
        <taxon>Rhodospirillaceae</taxon>
        <taxon>Inquilinus</taxon>
    </lineage>
</organism>
<evidence type="ECO:0000313" key="2">
    <source>
        <dbReference type="Proteomes" id="UP001262410"/>
    </source>
</evidence>
<keyword evidence="2" id="KW-1185">Reference proteome</keyword>
<proteinExistence type="predicted"/>
<gene>
    <name evidence="1" type="ORF">E9232_004289</name>
</gene>